<comment type="caution">
    <text evidence="11">The sequence shown here is derived from an EMBL/GenBank/DDBJ whole genome shotgun (WGS) entry which is preliminary data.</text>
</comment>
<dbReference type="InterPro" id="IPR036640">
    <property type="entry name" value="ABC1_TM_sf"/>
</dbReference>
<keyword evidence="7" id="KW-1278">Translocase</keyword>
<keyword evidence="6" id="KW-0067">ATP-binding</keyword>
<dbReference type="Gene3D" id="3.40.50.300">
    <property type="entry name" value="P-loop containing nucleotide triphosphate hydrolases"/>
    <property type="match status" value="1"/>
</dbReference>
<dbReference type="InterPro" id="IPR003439">
    <property type="entry name" value="ABC_transporter-like_ATP-bd"/>
</dbReference>
<keyword evidence="4" id="KW-0812">Transmembrane</keyword>
<keyword evidence="9" id="KW-0445">Lipid transport</keyword>
<proteinExistence type="predicted"/>
<evidence type="ECO:0000256" key="10">
    <source>
        <dbReference type="ARBA" id="ARBA00023136"/>
    </source>
</evidence>
<dbReference type="SMART" id="SM00382">
    <property type="entry name" value="AAA"/>
    <property type="match status" value="1"/>
</dbReference>
<keyword evidence="10" id="KW-0472">Membrane</keyword>
<dbReference type="EMBL" id="JRYB01000001">
    <property type="protein sequence ID" value="OIJ42482.1"/>
    <property type="molecule type" value="Genomic_DNA"/>
</dbReference>
<comment type="subcellular location">
    <subcellularLocation>
        <location evidence="1">Cell membrane</location>
        <topology evidence="1">Multi-pass membrane protein</topology>
    </subcellularLocation>
</comment>
<keyword evidence="2" id="KW-0813">Transport</keyword>
<keyword evidence="5" id="KW-0547">Nucleotide-binding</keyword>
<dbReference type="SUPFAM" id="SSF90123">
    <property type="entry name" value="ABC transporter transmembrane region"/>
    <property type="match status" value="1"/>
</dbReference>
<dbReference type="Pfam" id="PF00005">
    <property type="entry name" value="ABC_tran"/>
    <property type="match status" value="1"/>
</dbReference>
<dbReference type="AlphaFoldDB" id="A0A1S2NDL9"/>
<dbReference type="PROSITE" id="PS50893">
    <property type="entry name" value="ABC_TRANSPORTER_2"/>
    <property type="match status" value="1"/>
</dbReference>
<dbReference type="SUPFAM" id="SSF52540">
    <property type="entry name" value="P-loop containing nucleoside triphosphate hydrolases"/>
    <property type="match status" value="1"/>
</dbReference>
<evidence type="ECO:0000256" key="2">
    <source>
        <dbReference type="ARBA" id="ARBA00022448"/>
    </source>
</evidence>
<dbReference type="Gene3D" id="1.20.1560.10">
    <property type="entry name" value="ABC transporter type 1, transmembrane domain"/>
    <property type="match status" value="1"/>
</dbReference>
<organism evidence="11 12">
    <name type="scientific">Massilia timonae</name>
    <dbReference type="NCBI Taxonomy" id="47229"/>
    <lineage>
        <taxon>Bacteria</taxon>
        <taxon>Pseudomonadati</taxon>
        <taxon>Pseudomonadota</taxon>
        <taxon>Betaproteobacteria</taxon>
        <taxon>Burkholderiales</taxon>
        <taxon>Oxalobacteraceae</taxon>
        <taxon>Telluria group</taxon>
        <taxon>Massilia</taxon>
    </lineage>
</organism>
<name>A0A1S2NDL9_9BURK</name>
<dbReference type="CDD" id="cd18541">
    <property type="entry name" value="ABC_6TM_TmrB_like"/>
    <property type="match status" value="1"/>
</dbReference>
<evidence type="ECO:0000256" key="9">
    <source>
        <dbReference type="ARBA" id="ARBA00023055"/>
    </source>
</evidence>
<dbReference type="InterPro" id="IPR003593">
    <property type="entry name" value="AAA+_ATPase"/>
</dbReference>
<evidence type="ECO:0000256" key="8">
    <source>
        <dbReference type="ARBA" id="ARBA00022989"/>
    </source>
</evidence>
<dbReference type="InterPro" id="IPR017871">
    <property type="entry name" value="ABC_transporter-like_CS"/>
</dbReference>
<dbReference type="PANTHER" id="PTHR24221:SF300">
    <property type="entry name" value="MULTIDRUG RESISTANCE-LIKE ATP-BINDING PROTEIN MDLA"/>
    <property type="match status" value="1"/>
</dbReference>
<accession>A0A1S2NDL9</accession>
<dbReference type="GO" id="GO:0005886">
    <property type="term" value="C:plasma membrane"/>
    <property type="evidence" value="ECO:0007669"/>
    <property type="project" value="UniProtKB-SubCell"/>
</dbReference>
<dbReference type="GO" id="GO:0005524">
    <property type="term" value="F:ATP binding"/>
    <property type="evidence" value="ECO:0007669"/>
    <property type="project" value="UniProtKB-KW"/>
</dbReference>
<dbReference type="PANTHER" id="PTHR24221">
    <property type="entry name" value="ATP-BINDING CASSETTE SUB-FAMILY B"/>
    <property type="match status" value="1"/>
</dbReference>
<dbReference type="InterPro" id="IPR039421">
    <property type="entry name" value="Type_1_exporter"/>
</dbReference>
<dbReference type="RefSeq" id="WP_005665617.1">
    <property type="nucleotide sequence ID" value="NZ_DAMCQJ010000003.1"/>
</dbReference>
<evidence type="ECO:0000256" key="3">
    <source>
        <dbReference type="ARBA" id="ARBA00022475"/>
    </source>
</evidence>
<dbReference type="FunFam" id="3.40.50.300:FF:000221">
    <property type="entry name" value="Multidrug ABC transporter ATP-binding protein"/>
    <property type="match status" value="1"/>
</dbReference>
<reference evidence="11 12" key="1">
    <citation type="submission" date="2014-10" db="EMBL/GenBank/DDBJ databases">
        <authorList>
            <person name="Seo M.-J."/>
            <person name="Seok Y.J."/>
            <person name="Cha I.-T."/>
        </authorList>
    </citation>
    <scope>NUCLEOTIDE SEQUENCE [LARGE SCALE GENOMIC DNA]</scope>
    <source>
        <strain evidence="11 12">NEU</strain>
    </source>
</reference>
<evidence type="ECO:0000256" key="5">
    <source>
        <dbReference type="ARBA" id="ARBA00022741"/>
    </source>
</evidence>
<protein>
    <submittedName>
        <fullName evidence="11">ABC transporter family protein</fullName>
    </submittedName>
</protein>
<keyword evidence="8" id="KW-1133">Transmembrane helix</keyword>
<evidence type="ECO:0000313" key="12">
    <source>
        <dbReference type="Proteomes" id="UP000180246"/>
    </source>
</evidence>
<dbReference type="PROSITE" id="PS50929">
    <property type="entry name" value="ABC_TM1F"/>
    <property type="match status" value="1"/>
</dbReference>
<evidence type="ECO:0000256" key="7">
    <source>
        <dbReference type="ARBA" id="ARBA00022967"/>
    </source>
</evidence>
<sequence length="587" mass="62721">MSLSRLIGGFVRRHWQSYASSAVMLVGVAICTVLIPRKVGAMVDALAANRLGQHDLLLGIAELVALGVAIYVLRVCWRIRLYSAAYNLGVELRTRLYARLAAQGPAFYQRQRTGDLMALATNDIDAIEMAAGEALLAAFDGTLTLVMVLGIMMLGVDWRLALVALLPFPLMGLAFWYISTHIHTAEGDALKRFSALNDHVQESLSGVRTLRALGLEGRSASQFGELAGNAAQASLTAQKWEAAYEPAVGLTLTAATGLTLGLGGYLVWQNELTVGALTSFTMYLGQLIWPMFAAGWVLTLIERGRAGLARLQPLLDAPLSVEDTGTVEQVGQGALVLDKVTFAYGGAQADLRQPALDAVSLRLEPGQTLGLVGPTGSGKSTLLRVLLRQATPQAGRAEWAGQPLEAYRLSALRSATSWVPQESFLFSASIAENIALARPGASRAEVIAAAQMADIHDDILRFPHGYDTPVGEKGITLSGGQRQRVAIARSLLAASSLLLLDDALSAVDTGTETRILEHLAELRQAQPGRAAIIASHRLSAVVAADHIVVLKAGRVVEAGTHDQLLALDGWYASQWRYQQLEASLDAI</sequence>
<dbReference type="Pfam" id="PF00664">
    <property type="entry name" value="ABC_membrane"/>
    <property type="match status" value="1"/>
</dbReference>
<evidence type="ECO:0000256" key="4">
    <source>
        <dbReference type="ARBA" id="ARBA00022692"/>
    </source>
</evidence>
<gene>
    <name evidence="11" type="ORF">LO55_2288</name>
</gene>
<dbReference type="GO" id="GO:0006869">
    <property type="term" value="P:lipid transport"/>
    <property type="evidence" value="ECO:0007669"/>
    <property type="project" value="UniProtKB-KW"/>
</dbReference>
<dbReference type="GO" id="GO:0016887">
    <property type="term" value="F:ATP hydrolysis activity"/>
    <property type="evidence" value="ECO:0007669"/>
    <property type="project" value="InterPro"/>
</dbReference>
<evidence type="ECO:0000256" key="6">
    <source>
        <dbReference type="ARBA" id="ARBA00022840"/>
    </source>
</evidence>
<evidence type="ECO:0000256" key="1">
    <source>
        <dbReference type="ARBA" id="ARBA00004651"/>
    </source>
</evidence>
<dbReference type="InterPro" id="IPR027417">
    <property type="entry name" value="P-loop_NTPase"/>
</dbReference>
<evidence type="ECO:0000313" key="11">
    <source>
        <dbReference type="EMBL" id="OIJ42482.1"/>
    </source>
</evidence>
<dbReference type="GO" id="GO:0140359">
    <property type="term" value="F:ABC-type transporter activity"/>
    <property type="evidence" value="ECO:0007669"/>
    <property type="project" value="InterPro"/>
</dbReference>
<dbReference type="InterPro" id="IPR011527">
    <property type="entry name" value="ABC1_TM_dom"/>
</dbReference>
<keyword evidence="3" id="KW-1003">Cell membrane</keyword>
<dbReference type="PROSITE" id="PS00211">
    <property type="entry name" value="ABC_TRANSPORTER_1"/>
    <property type="match status" value="1"/>
</dbReference>
<dbReference type="Proteomes" id="UP000180246">
    <property type="component" value="Unassembled WGS sequence"/>
</dbReference>